<evidence type="ECO:0000256" key="1">
    <source>
        <dbReference type="ARBA" id="ARBA00007261"/>
    </source>
</evidence>
<dbReference type="SUPFAM" id="SSF63411">
    <property type="entry name" value="LuxS/MPP-like metallohydrolase"/>
    <property type="match status" value="4"/>
</dbReference>
<feature type="domain" description="Peptidase M16 C-terminal" evidence="4">
    <location>
        <begin position="646"/>
        <end position="820"/>
    </location>
</feature>
<protein>
    <submittedName>
        <fullName evidence="5">Peptidase M16</fullName>
    </submittedName>
</protein>
<evidence type="ECO:0000313" key="6">
    <source>
        <dbReference type="Proteomes" id="UP000223913"/>
    </source>
</evidence>
<dbReference type="Pfam" id="PF00675">
    <property type="entry name" value="Peptidase_M16"/>
    <property type="match status" value="2"/>
</dbReference>
<name>A0A2D0NDI3_FLAN2</name>
<dbReference type="InterPro" id="IPR007863">
    <property type="entry name" value="Peptidase_M16_C"/>
</dbReference>
<dbReference type="Gene3D" id="3.30.830.10">
    <property type="entry name" value="Metalloenzyme, LuxS/M16 peptidase-like"/>
    <property type="match status" value="4"/>
</dbReference>
<feature type="domain" description="Peptidase M16 C-terminal" evidence="4">
    <location>
        <begin position="205"/>
        <end position="381"/>
    </location>
</feature>
<dbReference type="GO" id="GO:0046872">
    <property type="term" value="F:metal ion binding"/>
    <property type="evidence" value="ECO:0007669"/>
    <property type="project" value="InterPro"/>
</dbReference>
<dbReference type="EMBL" id="PDUD01000018">
    <property type="protein sequence ID" value="PHN06430.1"/>
    <property type="molecule type" value="Genomic_DNA"/>
</dbReference>
<dbReference type="InterPro" id="IPR050361">
    <property type="entry name" value="MPP/UQCRC_Complex"/>
</dbReference>
<organism evidence="5 6">
    <name type="scientific">Flavilitoribacter nigricans (strain ATCC 23147 / DSM 23189 / NBRC 102662 / NCIMB 1420 / SS-2)</name>
    <name type="common">Lewinella nigricans</name>
    <dbReference type="NCBI Taxonomy" id="1122177"/>
    <lineage>
        <taxon>Bacteria</taxon>
        <taxon>Pseudomonadati</taxon>
        <taxon>Bacteroidota</taxon>
        <taxon>Saprospiria</taxon>
        <taxon>Saprospirales</taxon>
        <taxon>Lewinellaceae</taxon>
        <taxon>Flavilitoribacter</taxon>
    </lineage>
</organism>
<keyword evidence="2" id="KW-0732">Signal</keyword>
<evidence type="ECO:0000259" key="3">
    <source>
        <dbReference type="Pfam" id="PF00675"/>
    </source>
</evidence>
<evidence type="ECO:0000313" key="5">
    <source>
        <dbReference type="EMBL" id="PHN06430.1"/>
    </source>
</evidence>
<proteinExistence type="inferred from homology"/>
<dbReference type="PANTHER" id="PTHR11851:SF49">
    <property type="entry name" value="MITOCHONDRIAL-PROCESSING PEPTIDASE SUBUNIT ALPHA"/>
    <property type="match status" value="1"/>
</dbReference>
<comment type="similarity">
    <text evidence="1">Belongs to the peptidase M16 family.</text>
</comment>
<dbReference type="Proteomes" id="UP000223913">
    <property type="component" value="Unassembled WGS sequence"/>
</dbReference>
<gene>
    <name evidence="5" type="ORF">CRP01_12745</name>
</gene>
<dbReference type="OrthoDB" id="9811314at2"/>
<keyword evidence="6" id="KW-1185">Reference proteome</keyword>
<dbReference type="PANTHER" id="PTHR11851">
    <property type="entry name" value="METALLOPROTEASE"/>
    <property type="match status" value="1"/>
</dbReference>
<evidence type="ECO:0000256" key="2">
    <source>
        <dbReference type="SAM" id="SignalP"/>
    </source>
</evidence>
<evidence type="ECO:0000259" key="4">
    <source>
        <dbReference type="Pfam" id="PF05193"/>
    </source>
</evidence>
<dbReference type="Pfam" id="PF05193">
    <property type="entry name" value="Peptidase_M16_C"/>
    <property type="match status" value="2"/>
</dbReference>
<dbReference type="InterPro" id="IPR011765">
    <property type="entry name" value="Pept_M16_N"/>
</dbReference>
<dbReference type="RefSeq" id="WP_099150414.1">
    <property type="nucleotide sequence ID" value="NZ_PDUD01000018.1"/>
</dbReference>
<feature type="chain" id="PRO_5013152618" evidence="2">
    <location>
        <begin position="22"/>
        <end position="923"/>
    </location>
</feature>
<reference evidence="5 6" key="1">
    <citation type="submission" date="2017-10" db="EMBL/GenBank/DDBJ databases">
        <title>The draft genome sequence of Lewinella nigricans NBRC 102662.</title>
        <authorList>
            <person name="Wang K."/>
        </authorList>
    </citation>
    <scope>NUCLEOTIDE SEQUENCE [LARGE SCALE GENOMIC DNA]</scope>
    <source>
        <strain evidence="5 6">NBRC 102662</strain>
    </source>
</reference>
<feature type="domain" description="Peptidase M16 N-terminal" evidence="3">
    <location>
        <begin position="50"/>
        <end position="171"/>
    </location>
</feature>
<accession>A0A2D0NDI3</accession>
<feature type="domain" description="Peptidase M16 N-terminal" evidence="3">
    <location>
        <begin position="491"/>
        <end position="619"/>
    </location>
</feature>
<feature type="signal peptide" evidence="2">
    <location>
        <begin position="1"/>
        <end position="21"/>
    </location>
</feature>
<sequence>MRQSFTLLLLTLFLMSGTNLDAQKASYFSPDDIEIPYQKFVLNNGLTLIVHEDHKAPIAAVNVWYHVGSKNEKPGKSGFAHLFEHLMFNGSENYDDDYFQALERIGGTDLNGTTNNDRTNYFQNVPLAALDQVLFLESDRMGHLLGAIDQEVLDEQRGVVQNEKRQGENNPYGKQWDLITKAMFPAGHPYSWTVIGEMEDLNAASLEDVHEWFKTYYGPANAVIAIAGDVDAEDIYKRAVKYFGDIPAGPALVRPEVNIPIRTQETRQSYQDRVPEARINFVWNTPEWGSKEAVLLNLASSVLSSGKNSRFYKRLVYDDQIASSANAFTWEKEIASNFIVQANVKPGKTVEEVEAALNEELDKFLKDGPTQQELDRVKSQYFAGFIKGIERIGGFGGKSDILAQHEVYGGSADYYKDILQMVADAKPADVQMAAKKWLSAGRHTLICTPFPEFSTIASDIDRSKGLPEMGAPATVKFPDLERTTLSNGMEVVLAKRPGIPTVVMRMMFDAGYASDQFSKAGTASLAMDMMDEGTKNKSALEINEELQTLGAGLAAYSDLDASYVNLNTLKPTLEPSLDMMADVILRPSFPQEDFDRLKNQTMVQIQREKSQPVQMAIRVMPKFLYGEGHAYSQPLTGSGYESTVQSMTRDDMVKFHDTWIRPNNATLMVVGDLDMAELKPMLEKRFGDWKKGKTPKKNIAEVKESNKGKLYLMDRPESQQSVIIGGYLIDPYGKVDEIARETAVNVLGGEFTARVNMNLREDKHWAYGAYTFVQQAKGQRPMLAYAPVQTDKTKESVQEIIKEFEMFVGDKPVTEEEFTKTTGNAILALPGQWETNNAVMSSLNNQLKYDLNDDYYQTYGDKVRNLELSDVRSLSKKIVRPDDMAYFVVGDKEKILPALKELGLEIVLVDADGNPIPESKAKP</sequence>
<dbReference type="InterPro" id="IPR011249">
    <property type="entry name" value="Metalloenz_LuxS/M16"/>
</dbReference>
<comment type="caution">
    <text evidence="5">The sequence shown here is derived from an EMBL/GenBank/DDBJ whole genome shotgun (WGS) entry which is preliminary data.</text>
</comment>
<dbReference type="AlphaFoldDB" id="A0A2D0NDI3"/>